<dbReference type="Proteomes" id="UP000664032">
    <property type="component" value="Unassembled WGS sequence"/>
</dbReference>
<proteinExistence type="predicted"/>
<reference evidence="1" key="1">
    <citation type="submission" date="2021-10" db="EMBL/GenBank/DDBJ databases">
        <title>Psilocybe cubensis genome.</title>
        <authorList>
            <person name="Mckernan K.J."/>
            <person name="Crawford S."/>
            <person name="Trippe A."/>
            <person name="Kane L.T."/>
            <person name="Mclaughlin S."/>
        </authorList>
    </citation>
    <scope>NUCLEOTIDE SEQUENCE</scope>
    <source>
        <strain evidence="1">MGC-MH-2018</strain>
    </source>
</reference>
<comment type="caution">
    <text evidence="1">The sequence shown here is derived from an EMBL/GenBank/DDBJ whole genome shotgun (WGS) entry which is preliminary data.</text>
</comment>
<evidence type="ECO:0000313" key="2">
    <source>
        <dbReference type="Proteomes" id="UP000664032"/>
    </source>
</evidence>
<name>A0ACB8GIX0_PSICU</name>
<keyword evidence="2" id="KW-1185">Reference proteome</keyword>
<evidence type="ECO:0000313" key="1">
    <source>
        <dbReference type="EMBL" id="KAH9475347.1"/>
    </source>
</evidence>
<protein>
    <submittedName>
        <fullName evidence="1">Uncharacterized protein</fullName>
    </submittedName>
</protein>
<organism evidence="1 2">
    <name type="scientific">Psilocybe cubensis</name>
    <name type="common">Psychedelic mushroom</name>
    <name type="synonym">Stropharia cubensis</name>
    <dbReference type="NCBI Taxonomy" id="181762"/>
    <lineage>
        <taxon>Eukaryota</taxon>
        <taxon>Fungi</taxon>
        <taxon>Dikarya</taxon>
        <taxon>Basidiomycota</taxon>
        <taxon>Agaricomycotina</taxon>
        <taxon>Agaricomycetes</taxon>
        <taxon>Agaricomycetidae</taxon>
        <taxon>Agaricales</taxon>
        <taxon>Agaricineae</taxon>
        <taxon>Strophariaceae</taxon>
        <taxon>Psilocybe</taxon>
    </lineage>
</organism>
<dbReference type="EMBL" id="JAFIQS020000012">
    <property type="protein sequence ID" value="KAH9475347.1"/>
    <property type="molecule type" value="Genomic_DNA"/>
</dbReference>
<gene>
    <name evidence="1" type="ORF">JR316_0012458</name>
</gene>
<sequence>MFKHLKVQRPDAHFVAFRVPGDSRPGSMAFPDLFNPVSRVESRKTQKLSSTRDTVYPTPRPTTCVESFISCRRPFQNLDWDVDSAKTVEVIKAIEVMSHTAPVSTGFSSNFFNLLSSLIPARTTTNIWFVSYTLMFCDYFSTLEIEISDVWTCELSFGVLLFYVNRYLPLFDLVIFLRPVLAGPLSAKECKFNFPTAFWLITVGLITSQTVIILRTYAIWGRRRLILYILTPIVTILFGSMLAVTSWKTYLYHVKTRDFSIPGVPFLPEDFKCTLASITYDKNDRLGMFVLFLIVTIGETAIVVLTLIRANYHMTEFSPQWVGQLYKNGIVFCVCMAGLSLINAIVVLSAPVHYRIIFIPAQRILHSIFANRVMLLIFQNRRRLKATGSVTGSNSSRRSTTMDLFTSVYPEDFEFEQPSWRTRAQIEWIR</sequence>
<accession>A0ACB8GIX0</accession>